<dbReference type="AlphaFoldDB" id="A0A7X0LXQ3"/>
<accession>A0A7X0LXQ3</accession>
<gene>
    <name evidence="1" type="ORF">HNR53_004744</name>
</gene>
<name>A0A7X0LXQ3_9BACI</name>
<reference evidence="1 2" key="1">
    <citation type="submission" date="2020-08" db="EMBL/GenBank/DDBJ databases">
        <title>Genomic Encyclopedia of Type Strains, Phase IV (KMG-IV): sequencing the most valuable type-strain genomes for metagenomic binning, comparative biology and taxonomic classification.</title>
        <authorList>
            <person name="Goeker M."/>
        </authorList>
    </citation>
    <scope>NUCLEOTIDE SEQUENCE [LARGE SCALE GENOMIC DNA]</scope>
    <source>
        <strain evidence="1 2">DSM 5391</strain>
    </source>
</reference>
<dbReference type="RefSeq" id="WP_184530487.1">
    <property type="nucleotide sequence ID" value="NZ_JACHGK010000043.1"/>
</dbReference>
<dbReference type="EMBL" id="JACHGK010000043">
    <property type="protein sequence ID" value="MBB6448018.1"/>
    <property type="molecule type" value="Genomic_DNA"/>
</dbReference>
<protein>
    <submittedName>
        <fullName evidence="1">Uncharacterized protein</fullName>
    </submittedName>
</protein>
<keyword evidence="2" id="KW-1185">Reference proteome</keyword>
<evidence type="ECO:0000313" key="2">
    <source>
        <dbReference type="Proteomes" id="UP000531594"/>
    </source>
</evidence>
<dbReference type="Proteomes" id="UP000531594">
    <property type="component" value="Unassembled WGS sequence"/>
</dbReference>
<evidence type="ECO:0000313" key="1">
    <source>
        <dbReference type="EMBL" id="MBB6448018.1"/>
    </source>
</evidence>
<sequence>MFYGFFAYLIHERFPSQVRVFAFVGLLDEVTDYYKNKDVEVAVRRSLKNANIDYRGYSNYDKALSMYYAEYGSELDQDTLLFFLADARNNRNSPRLDLMIEFRESAKHLFLV</sequence>
<organism evidence="1 2">
    <name type="scientific">Bacillus benzoevorans</name>
    <dbReference type="NCBI Taxonomy" id="1456"/>
    <lineage>
        <taxon>Bacteria</taxon>
        <taxon>Bacillati</taxon>
        <taxon>Bacillota</taxon>
        <taxon>Bacilli</taxon>
        <taxon>Bacillales</taxon>
        <taxon>Bacillaceae</taxon>
        <taxon>Bacillus</taxon>
    </lineage>
</organism>
<comment type="caution">
    <text evidence="1">The sequence shown here is derived from an EMBL/GenBank/DDBJ whole genome shotgun (WGS) entry which is preliminary data.</text>
</comment>
<proteinExistence type="predicted"/>